<organism evidence="3">
    <name type="scientific">Eutreptiella gymnastica</name>
    <dbReference type="NCBI Taxonomy" id="73025"/>
    <lineage>
        <taxon>Eukaryota</taxon>
        <taxon>Discoba</taxon>
        <taxon>Euglenozoa</taxon>
        <taxon>Euglenida</taxon>
        <taxon>Spirocuta</taxon>
        <taxon>Euglenophyceae</taxon>
        <taxon>Eutreptiales</taxon>
        <taxon>Eutreptiaceae</taxon>
        <taxon>Eutreptiella</taxon>
    </lineage>
</organism>
<dbReference type="AlphaFoldDB" id="A0A7S1NN83"/>
<dbReference type="EMBL" id="HBGA01105435">
    <property type="protein sequence ID" value="CAD9028042.1"/>
    <property type="molecule type" value="Transcribed_RNA"/>
</dbReference>
<dbReference type="InterPro" id="IPR003265">
    <property type="entry name" value="HhH-GPD_domain"/>
</dbReference>
<evidence type="ECO:0000256" key="1">
    <source>
        <dbReference type="SAM" id="MobiDB-lite"/>
    </source>
</evidence>
<sequence>MPASRRKASVLLPLVPPVVDRIKHEESRDILQCIKKEIKEEVEDTSVDADLVLHPKREALVPQNSKIKEEPAISGLISPDQEVGAYFPKAGKRKRGTSSCQMSGDAASKGAKQRASDLGPLMAYKGPSATQCCRVHQALVTRHGPHPRPTGPAGTVLDALVRTILSQNTTDVTSLRAFQSLKRSFRTYRQVLEASPNQVAESIRCGGLADIKVQRIRSILEAILKERPKDCQRGEPSMEYLRKMPTNAVIEELSKFKGVGPKTISCVLLFAMGRNDFPVDTHVWHIAKRLGWVPPSAGREETYKILNRAVPDDIKYELHVLFVEHGKKCVHCARNNKTSIKGEKADCPLSAMC</sequence>
<dbReference type="Gene3D" id="1.10.1670.10">
    <property type="entry name" value="Helix-hairpin-Helix base-excision DNA repair enzymes (C-terminal)"/>
    <property type="match status" value="1"/>
</dbReference>
<name>A0A7S1NN83_9EUGL</name>
<protein>
    <recommendedName>
        <fullName evidence="2">HhH-GPD domain-containing protein</fullName>
    </recommendedName>
</protein>
<dbReference type="GO" id="GO:0016787">
    <property type="term" value="F:hydrolase activity"/>
    <property type="evidence" value="ECO:0007669"/>
    <property type="project" value="UniProtKB-ARBA"/>
</dbReference>
<dbReference type="CDD" id="cd00056">
    <property type="entry name" value="ENDO3c"/>
    <property type="match status" value="1"/>
</dbReference>
<feature type="domain" description="HhH-GPD" evidence="2">
    <location>
        <begin position="165"/>
        <end position="328"/>
    </location>
</feature>
<evidence type="ECO:0000259" key="2">
    <source>
        <dbReference type="SMART" id="SM00478"/>
    </source>
</evidence>
<proteinExistence type="predicted"/>
<evidence type="ECO:0000313" key="3">
    <source>
        <dbReference type="EMBL" id="CAD9028042.1"/>
    </source>
</evidence>
<dbReference type="SUPFAM" id="SSF48150">
    <property type="entry name" value="DNA-glycosylase"/>
    <property type="match status" value="1"/>
</dbReference>
<reference evidence="3" key="1">
    <citation type="submission" date="2021-01" db="EMBL/GenBank/DDBJ databases">
        <authorList>
            <person name="Corre E."/>
            <person name="Pelletier E."/>
            <person name="Niang G."/>
            <person name="Scheremetjew M."/>
            <person name="Finn R."/>
            <person name="Kale V."/>
            <person name="Holt S."/>
            <person name="Cochrane G."/>
            <person name="Meng A."/>
            <person name="Brown T."/>
            <person name="Cohen L."/>
        </authorList>
    </citation>
    <scope>NUCLEOTIDE SEQUENCE</scope>
    <source>
        <strain evidence="3">NIES-381</strain>
    </source>
</reference>
<gene>
    <name evidence="3" type="ORF">EGYM00392_LOCUS39177</name>
</gene>
<dbReference type="Gene3D" id="1.10.340.30">
    <property type="entry name" value="Hypothetical protein, domain 2"/>
    <property type="match status" value="1"/>
</dbReference>
<dbReference type="PANTHER" id="PTHR47203:SF1">
    <property type="entry name" value="HYPOTHETICAL BASE EXCISION DNA REPAIR PROTEIN (EUROFUNG)"/>
    <property type="match status" value="1"/>
</dbReference>
<dbReference type="InterPro" id="IPR011257">
    <property type="entry name" value="DNA_glycosylase"/>
</dbReference>
<dbReference type="SMART" id="SM00478">
    <property type="entry name" value="ENDO3c"/>
    <property type="match status" value="1"/>
</dbReference>
<dbReference type="InterPro" id="IPR023170">
    <property type="entry name" value="HhH_base_excis_C"/>
</dbReference>
<dbReference type="Pfam" id="PF00730">
    <property type="entry name" value="HhH-GPD"/>
    <property type="match status" value="1"/>
</dbReference>
<feature type="region of interest" description="Disordered" evidence="1">
    <location>
        <begin position="91"/>
        <end position="114"/>
    </location>
</feature>
<dbReference type="GO" id="GO:0006284">
    <property type="term" value="P:base-excision repair"/>
    <property type="evidence" value="ECO:0007669"/>
    <property type="project" value="InterPro"/>
</dbReference>
<accession>A0A7S1NN83</accession>
<dbReference type="GO" id="GO:0140097">
    <property type="term" value="F:catalytic activity, acting on DNA"/>
    <property type="evidence" value="ECO:0007669"/>
    <property type="project" value="UniProtKB-ARBA"/>
</dbReference>
<dbReference type="PANTHER" id="PTHR47203">
    <property type="match status" value="1"/>
</dbReference>